<feature type="region of interest" description="Disordered" evidence="1">
    <location>
        <begin position="1"/>
        <end position="23"/>
    </location>
</feature>
<dbReference type="Gene3D" id="3.30.450.30">
    <property type="entry name" value="Dynein light chain 2a, cytoplasmic"/>
    <property type="match status" value="1"/>
</dbReference>
<gene>
    <name evidence="2" type="ORF">MAR_019730</name>
</gene>
<feature type="compositionally biased region" description="Polar residues" evidence="1">
    <location>
        <begin position="1"/>
        <end position="13"/>
    </location>
</feature>
<dbReference type="InterPro" id="IPR048278">
    <property type="entry name" value="PFN"/>
</dbReference>
<dbReference type="SUPFAM" id="SSF55770">
    <property type="entry name" value="Profilin (actin-binding protein)"/>
    <property type="match status" value="1"/>
</dbReference>
<evidence type="ECO:0008006" key="4">
    <source>
        <dbReference type="Google" id="ProtNLM"/>
    </source>
</evidence>
<dbReference type="InterPro" id="IPR036140">
    <property type="entry name" value="PFN_sf"/>
</dbReference>
<evidence type="ECO:0000313" key="2">
    <source>
        <dbReference type="EMBL" id="WAR04361.1"/>
    </source>
</evidence>
<sequence length="121" mass="13319">MKKNNDNTINMKTQGDKKSQMSWDSHIQPMMAAQKGTGHCAICGQDGGIWASSPSCPLQPQEIKDLVAFAKSGGQPSDKRYFFGGMKLMFVKQDTTDNVAQFIFAPQSTAERKVTDEEKGL</sequence>
<proteinExistence type="predicted"/>
<keyword evidence="3" id="KW-1185">Reference proteome</keyword>
<name>A0ABY7EB18_MYAAR</name>
<evidence type="ECO:0000313" key="3">
    <source>
        <dbReference type="Proteomes" id="UP001164746"/>
    </source>
</evidence>
<evidence type="ECO:0000256" key="1">
    <source>
        <dbReference type="SAM" id="MobiDB-lite"/>
    </source>
</evidence>
<dbReference type="Pfam" id="PF00235">
    <property type="entry name" value="Profilin"/>
    <property type="match status" value="1"/>
</dbReference>
<dbReference type="EMBL" id="CP111016">
    <property type="protein sequence ID" value="WAR04361.1"/>
    <property type="molecule type" value="Genomic_DNA"/>
</dbReference>
<accession>A0ABY7EB18</accession>
<protein>
    <recommendedName>
        <fullName evidence="4">Profilin</fullName>
    </recommendedName>
</protein>
<reference evidence="2" key="1">
    <citation type="submission" date="2022-11" db="EMBL/GenBank/DDBJ databases">
        <title>Centuries of genome instability and evolution in soft-shell clam transmissible cancer (bioRxiv).</title>
        <authorList>
            <person name="Hart S.F.M."/>
            <person name="Yonemitsu M.A."/>
            <person name="Giersch R.M."/>
            <person name="Beal B.F."/>
            <person name="Arriagada G."/>
            <person name="Davis B.W."/>
            <person name="Ostrander E.A."/>
            <person name="Goff S.P."/>
            <person name="Metzger M.J."/>
        </authorList>
    </citation>
    <scope>NUCLEOTIDE SEQUENCE</scope>
    <source>
        <strain evidence="2">MELC-2E11</strain>
        <tissue evidence="2">Siphon/mantle</tissue>
    </source>
</reference>
<feature type="non-terminal residue" evidence="2">
    <location>
        <position position="1"/>
    </location>
</feature>
<dbReference type="Proteomes" id="UP001164746">
    <property type="component" value="Chromosome 5"/>
</dbReference>
<organism evidence="2 3">
    <name type="scientific">Mya arenaria</name>
    <name type="common">Soft-shell clam</name>
    <dbReference type="NCBI Taxonomy" id="6604"/>
    <lineage>
        <taxon>Eukaryota</taxon>
        <taxon>Metazoa</taxon>
        <taxon>Spiralia</taxon>
        <taxon>Lophotrochozoa</taxon>
        <taxon>Mollusca</taxon>
        <taxon>Bivalvia</taxon>
        <taxon>Autobranchia</taxon>
        <taxon>Heteroconchia</taxon>
        <taxon>Euheterodonta</taxon>
        <taxon>Imparidentia</taxon>
        <taxon>Neoheterodontei</taxon>
        <taxon>Myida</taxon>
        <taxon>Myoidea</taxon>
        <taxon>Myidae</taxon>
        <taxon>Mya</taxon>
    </lineage>
</organism>